<evidence type="ECO:0000313" key="1">
    <source>
        <dbReference type="EMBL" id="PCG76846.1"/>
    </source>
</evidence>
<gene>
    <name evidence="1" type="ORF">B5V51_8559</name>
</gene>
<name>A0A2A4JYJ4_HELVI</name>
<reference evidence="1" key="1">
    <citation type="submission" date="2017-09" db="EMBL/GenBank/DDBJ databases">
        <title>Contemporary evolution of a Lepidopteran species, Heliothis virescens, in response to modern agricultural practices.</title>
        <authorList>
            <person name="Fritz M.L."/>
            <person name="Deyonke A.M."/>
            <person name="Papanicolaou A."/>
            <person name="Micinski S."/>
            <person name="Westbrook J."/>
            <person name="Gould F."/>
        </authorList>
    </citation>
    <scope>NUCLEOTIDE SEQUENCE [LARGE SCALE GENOMIC DNA]</scope>
    <source>
        <strain evidence="1">HvINT-</strain>
        <tissue evidence="1">Whole body</tissue>
    </source>
</reference>
<organism evidence="1">
    <name type="scientific">Heliothis virescens</name>
    <name type="common">Tobacco budworm moth</name>
    <dbReference type="NCBI Taxonomy" id="7102"/>
    <lineage>
        <taxon>Eukaryota</taxon>
        <taxon>Metazoa</taxon>
        <taxon>Ecdysozoa</taxon>
        <taxon>Arthropoda</taxon>
        <taxon>Hexapoda</taxon>
        <taxon>Insecta</taxon>
        <taxon>Pterygota</taxon>
        <taxon>Neoptera</taxon>
        <taxon>Endopterygota</taxon>
        <taxon>Lepidoptera</taxon>
        <taxon>Glossata</taxon>
        <taxon>Ditrysia</taxon>
        <taxon>Noctuoidea</taxon>
        <taxon>Noctuidae</taxon>
        <taxon>Heliothinae</taxon>
        <taxon>Heliothis</taxon>
    </lineage>
</organism>
<sequence length="164" mass="17777">MTPDTSRHLAHAAEIRALTSQSMPPDAWKTDPKYLTWSVCSTTLPSMQTEVGSVVLQATYSVFATFSCKPPFSSDSFHMLTRCTNRPLSASASAMSSAYMSSHGGCSCASRMLSDSESSITLNRNGLRTEPWCTPTVTGKGLVSPTAVRTTESESRYMSRIMSI</sequence>
<protein>
    <submittedName>
        <fullName evidence="1">Uncharacterized protein</fullName>
    </submittedName>
</protein>
<dbReference type="AlphaFoldDB" id="A0A2A4JYJ4"/>
<accession>A0A2A4JYJ4</accession>
<dbReference type="EMBL" id="NWSH01000377">
    <property type="protein sequence ID" value="PCG76846.1"/>
    <property type="molecule type" value="Genomic_DNA"/>
</dbReference>
<proteinExistence type="predicted"/>
<comment type="caution">
    <text evidence="1">The sequence shown here is derived from an EMBL/GenBank/DDBJ whole genome shotgun (WGS) entry which is preliminary data.</text>
</comment>